<dbReference type="SUPFAM" id="SSF46894">
    <property type="entry name" value="C-terminal effector domain of the bipartite response regulators"/>
    <property type="match status" value="1"/>
</dbReference>
<dbReference type="AlphaFoldDB" id="A0A0W0Y0E5"/>
<dbReference type="Proteomes" id="UP000054618">
    <property type="component" value="Unassembled WGS sequence"/>
</dbReference>
<dbReference type="GO" id="GO:0003677">
    <property type="term" value="F:DNA binding"/>
    <property type="evidence" value="ECO:0007669"/>
    <property type="project" value="UniProtKB-KW"/>
</dbReference>
<evidence type="ECO:0000259" key="4">
    <source>
        <dbReference type="PROSITE" id="PS50043"/>
    </source>
</evidence>
<dbReference type="GO" id="GO:0006355">
    <property type="term" value="P:regulation of DNA-templated transcription"/>
    <property type="evidence" value="ECO:0007669"/>
    <property type="project" value="InterPro"/>
</dbReference>
<dbReference type="OrthoDB" id="5654355at2"/>
<name>A0A0W0Y0E5_9GAMM</name>
<dbReference type="PATRIC" id="fig|45073.5.peg.1416"/>
<feature type="domain" description="HTH luxR-type" evidence="4">
    <location>
        <begin position="202"/>
        <end position="266"/>
    </location>
</feature>
<sequence length="266" mass="31167">MKADIDIEFSLTTAAQTKEITSPFLKEYNLSAMTYARIFSDKSILSVHSDPMFAKLYLDLDCSPMAPIPDKYWHYQSFFYLTNFCADEKFKELQIANANAGQCESILYIINQLGDYKEVMAIAGFVGDKDIVNRYLNHMKDLQIYTDYFRNKINPLFKEADNRRLYLPPHLRPYIPENVNIDLSNLKYEEFYRHLAMKRIFKMSCLKLLSKREIQCLYLLKKGYRYKEMGNLLSISSRTVETHLVNARDKLGLNSLLNLKKIIINN</sequence>
<dbReference type="InterPro" id="IPR000792">
    <property type="entry name" value="Tscrpt_reg_LuxR_C"/>
</dbReference>
<dbReference type="PANTHER" id="PTHR44688:SF16">
    <property type="entry name" value="DNA-BINDING TRANSCRIPTIONAL ACTIVATOR DEVR_DOSR"/>
    <property type="match status" value="1"/>
</dbReference>
<keyword evidence="6" id="KW-1185">Reference proteome</keyword>
<proteinExistence type="predicted"/>
<accession>A0A0W0Y0E5</accession>
<dbReference type="PRINTS" id="PR00038">
    <property type="entry name" value="HTHLUXR"/>
</dbReference>
<keyword evidence="2" id="KW-0238">DNA-binding</keyword>
<dbReference type="InterPro" id="IPR016032">
    <property type="entry name" value="Sig_transdc_resp-reg_C-effctor"/>
</dbReference>
<reference evidence="5 6" key="1">
    <citation type="submission" date="2015-11" db="EMBL/GenBank/DDBJ databases">
        <title>Genomic analysis of 38 Legionella species identifies large and diverse effector repertoires.</title>
        <authorList>
            <person name="Burstein D."/>
            <person name="Amaro F."/>
            <person name="Zusman T."/>
            <person name="Lifshitz Z."/>
            <person name="Cohen O."/>
            <person name="Gilbert J.A."/>
            <person name="Pupko T."/>
            <person name="Shuman H.A."/>
            <person name="Segal G."/>
        </authorList>
    </citation>
    <scope>NUCLEOTIDE SEQUENCE [LARGE SCALE GENOMIC DNA]</scope>
    <source>
        <strain evidence="5 6">CDC#1442-AUS-E</strain>
    </source>
</reference>
<protein>
    <submittedName>
        <fullName evidence="5">Response regulator FixJ</fullName>
    </submittedName>
</protein>
<dbReference type="PROSITE" id="PS50043">
    <property type="entry name" value="HTH_LUXR_2"/>
    <property type="match status" value="1"/>
</dbReference>
<dbReference type="EMBL" id="LNYS01000008">
    <property type="protein sequence ID" value="KTD50019.1"/>
    <property type="molecule type" value="Genomic_DNA"/>
</dbReference>
<dbReference type="InterPro" id="IPR036388">
    <property type="entry name" value="WH-like_DNA-bd_sf"/>
</dbReference>
<keyword evidence="1" id="KW-0805">Transcription regulation</keyword>
<evidence type="ECO:0000313" key="6">
    <source>
        <dbReference type="Proteomes" id="UP000054618"/>
    </source>
</evidence>
<organism evidence="5 6">
    <name type="scientific">Legionella quinlivanii</name>
    <dbReference type="NCBI Taxonomy" id="45073"/>
    <lineage>
        <taxon>Bacteria</taxon>
        <taxon>Pseudomonadati</taxon>
        <taxon>Pseudomonadota</taxon>
        <taxon>Gammaproteobacteria</taxon>
        <taxon>Legionellales</taxon>
        <taxon>Legionellaceae</taxon>
        <taxon>Legionella</taxon>
    </lineage>
</organism>
<evidence type="ECO:0000256" key="2">
    <source>
        <dbReference type="ARBA" id="ARBA00023125"/>
    </source>
</evidence>
<comment type="caution">
    <text evidence="5">The sequence shown here is derived from an EMBL/GenBank/DDBJ whole genome shotgun (WGS) entry which is preliminary data.</text>
</comment>
<dbReference type="Gene3D" id="1.10.10.10">
    <property type="entry name" value="Winged helix-like DNA-binding domain superfamily/Winged helix DNA-binding domain"/>
    <property type="match status" value="1"/>
</dbReference>
<dbReference type="PANTHER" id="PTHR44688">
    <property type="entry name" value="DNA-BINDING TRANSCRIPTIONAL ACTIVATOR DEVR_DOSR"/>
    <property type="match status" value="1"/>
</dbReference>
<evidence type="ECO:0000256" key="3">
    <source>
        <dbReference type="ARBA" id="ARBA00023163"/>
    </source>
</evidence>
<dbReference type="STRING" id="45073.Lqui_1344"/>
<dbReference type="SMART" id="SM00421">
    <property type="entry name" value="HTH_LUXR"/>
    <property type="match status" value="1"/>
</dbReference>
<dbReference type="CDD" id="cd06170">
    <property type="entry name" value="LuxR_C_like"/>
    <property type="match status" value="1"/>
</dbReference>
<evidence type="ECO:0000313" key="5">
    <source>
        <dbReference type="EMBL" id="KTD50019.1"/>
    </source>
</evidence>
<keyword evidence="3" id="KW-0804">Transcription</keyword>
<dbReference type="Pfam" id="PF00196">
    <property type="entry name" value="GerE"/>
    <property type="match status" value="1"/>
</dbReference>
<evidence type="ECO:0000256" key="1">
    <source>
        <dbReference type="ARBA" id="ARBA00023015"/>
    </source>
</evidence>
<gene>
    <name evidence="5" type="ORF">Lqui_1344</name>
</gene>
<dbReference type="RefSeq" id="WP_058507464.1">
    <property type="nucleotide sequence ID" value="NZ_CAAAIK010000005.1"/>
</dbReference>